<dbReference type="GO" id="GO:0003723">
    <property type="term" value="F:RNA binding"/>
    <property type="evidence" value="ECO:0007669"/>
    <property type="project" value="UniProtKB-UniRule"/>
</dbReference>
<feature type="domain" description="C3H1-type" evidence="6">
    <location>
        <begin position="378"/>
        <end position="407"/>
    </location>
</feature>
<feature type="domain" description="C3H1-type" evidence="6">
    <location>
        <begin position="619"/>
        <end position="647"/>
    </location>
</feature>
<proteinExistence type="inferred from homology"/>
<feature type="domain" description="C3H1-type" evidence="6">
    <location>
        <begin position="416"/>
        <end position="444"/>
    </location>
</feature>
<keyword evidence="3 4" id="KW-0863">Zinc-finger</keyword>
<dbReference type="SMART" id="SM00463">
    <property type="entry name" value="SMR"/>
    <property type="match status" value="1"/>
</dbReference>
<evidence type="ECO:0000256" key="5">
    <source>
        <dbReference type="SAM" id="MobiDB-lite"/>
    </source>
</evidence>
<feature type="region of interest" description="Disordered" evidence="5">
    <location>
        <begin position="480"/>
        <end position="546"/>
    </location>
</feature>
<dbReference type="AlphaFoldDB" id="A0A077WD98"/>
<evidence type="ECO:0000259" key="6">
    <source>
        <dbReference type="PROSITE" id="PS50103"/>
    </source>
</evidence>
<dbReference type="InterPro" id="IPR045348">
    <property type="entry name" value="CPSF4/Yth1"/>
</dbReference>
<dbReference type="PANTHER" id="PTHR23102">
    <property type="entry name" value="CLEAVAGE AND POLYADENYLATION SPECIFICITY FACTOR SUBUNIT 4-RELATED"/>
    <property type="match status" value="1"/>
</dbReference>
<dbReference type="GO" id="GO:0005634">
    <property type="term" value="C:nucleus"/>
    <property type="evidence" value="ECO:0007669"/>
    <property type="project" value="UniProtKB-SubCell"/>
</dbReference>
<feature type="domain" description="C3H1-type" evidence="6">
    <location>
        <begin position="558"/>
        <end position="587"/>
    </location>
</feature>
<dbReference type="SUPFAM" id="SSF160443">
    <property type="entry name" value="SMR domain-like"/>
    <property type="match status" value="1"/>
</dbReference>
<feature type="zinc finger region" description="C3H1-type" evidence="3">
    <location>
        <begin position="416"/>
        <end position="444"/>
    </location>
</feature>
<dbReference type="GO" id="GO:0031124">
    <property type="term" value="P:mRNA 3'-end processing"/>
    <property type="evidence" value="ECO:0007669"/>
    <property type="project" value="UniProtKB-UniRule"/>
</dbReference>
<feature type="zinc finger region" description="C3H1-type" evidence="3">
    <location>
        <begin position="378"/>
        <end position="407"/>
    </location>
</feature>
<evidence type="ECO:0000313" key="8">
    <source>
        <dbReference type="EMBL" id="CDS04168.1"/>
    </source>
</evidence>
<feature type="region of interest" description="Disordered" evidence="5">
    <location>
        <begin position="229"/>
        <end position="292"/>
    </location>
</feature>
<dbReference type="GO" id="GO:0008270">
    <property type="term" value="F:zinc ion binding"/>
    <property type="evidence" value="ECO:0007669"/>
    <property type="project" value="UniProtKB-KW"/>
</dbReference>
<keyword evidence="4" id="KW-0507">mRNA processing</keyword>
<dbReference type="PANTHER" id="PTHR23102:SF24">
    <property type="entry name" value="CLEAVAGE AND POLYADENYLATION SPECIFICITY FACTOR SUBUNIT 4"/>
    <property type="match status" value="1"/>
</dbReference>
<dbReference type="PROSITE" id="PS50103">
    <property type="entry name" value="ZF_C3H1"/>
    <property type="match status" value="9"/>
</dbReference>
<feature type="region of interest" description="Disordered" evidence="5">
    <location>
        <begin position="306"/>
        <end position="344"/>
    </location>
</feature>
<feature type="compositionally biased region" description="Basic and acidic residues" evidence="5">
    <location>
        <begin position="315"/>
        <end position="328"/>
    </location>
</feature>
<keyword evidence="3 4" id="KW-0862">Zinc</keyword>
<dbReference type="SMART" id="SM00356">
    <property type="entry name" value="ZnF_C3H1"/>
    <property type="match status" value="11"/>
</dbReference>
<keyword evidence="2 4" id="KW-0677">Repeat</keyword>
<feature type="compositionally biased region" description="Low complexity" evidence="5">
    <location>
        <begin position="335"/>
        <end position="344"/>
    </location>
</feature>
<sequence length="1148" mass="130889">MCDPSPILKCSPLGIYAPNPSFNKLATRLHQLMVAVGRSSRVIKQYAQLSDTIHPLTLMGDSSLPVAPVFGNVQLSNDTIEHMEKAQHDALVTYFGFCLLSGSYENAWIHEDILPTALKRSSMSNPVNSDEMQSWVEKVDCVKEALEGRQVMLNGQNPASYVPRVVYTAQGEILTQYYSFSLVKGPLSDEMIDDAKMRALCNLSELTGFTLNTTPLSHVNHDKQLAMESAFSDSDDDDLSDVMQKEDQHSEKEGSPVFSSATTTTEDTTQISDDKQSLPDATPPLSPDSSAQAPLLLQQPSSLKNASWANVVGQQRDKPVKPIKKRESSNPIPSTKATTPTTTGAKGKLKSAKCIYYHFHNGKCRFNETQCHYAHDDLSKLDICEIWLQNPGACKKGDQCLFLHQRQQQKSSKNDLEKTRLCYDFMNNKCTFTEATCKYAHEDTSKVPVCPDWNGVAGSCKKYHGWCNLFHPDIKQSAQEPAKVKGGDLFPALTSGDTEPYTSDDPREDPDKPRSSAAATSYAETVKREVSPPMLRAPPSPATSHATQVSMAVYDESKRKTQLCKFYKKGTCKFVTEEQCHFAHEDMSLVYACPLFKEGKCEKKDECTLLHGLPADDYRRKTKLCLAYLQGECDFDEDNCDYAHEDTSKVPLCHYAMSGVCISDPCCFRHTEPNNTNITKDMIQFHLDPIALQDQSIFPYLPGSRSIVENTSPSFVDETLYSDAAKKPPKITERENDTQKDLVDEDAMRQESLRYTKMCRRYWSGDFECFYGDNCWFAHDDLSKVRTCYFWIQGHCNDEKKCPLLHPEREDDGYVPPSQNTSSSNERYNSRIRYYGGDMDYKKTRKCWFFWYYEGCRNDPCYFAHEDLTDVGICYYWQHNKKCPWDPACPYLHKDEILGLHPEKEPTTPEPSTATVNEHDPKEVFAKLPSYYAMMNNTISQQRQRLLTKFRNKPSEDVVPRVSSGVENNEALYREHRRQAFENADWMIRATQQAEEARNCNELSEAEEHEKIARYYAKQMKAEHAKASQKIFEECNRGNPRKKYIDLHGQHVDEALQYIQQWFAEFQDQRDIVYIITGAGRHSRGIKGGKLRPAVEEYLQSRYMMRECSVHDDYTNSGGIYAVWYCVHKFVSSPSRTCIYCSFKQVQS</sequence>
<dbReference type="Gene3D" id="4.10.1000.10">
    <property type="entry name" value="Zinc finger, CCCH-type"/>
    <property type="match status" value="5"/>
</dbReference>
<evidence type="ECO:0000256" key="2">
    <source>
        <dbReference type="ARBA" id="ARBA00022737"/>
    </source>
</evidence>
<name>A0A077WD98_9FUNG</name>
<feature type="domain" description="C3H1-type" evidence="6">
    <location>
        <begin position="753"/>
        <end position="781"/>
    </location>
</feature>
<feature type="zinc finger region" description="C3H1-type" evidence="3">
    <location>
        <begin position="782"/>
        <end position="809"/>
    </location>
</feature>
<protein>
    <recommendedName>
        <fullName evidence="4">mRNA 3'-end-processing protein</fullName>
    </recommendedName>
</protein>
<feature type="zinc finger region" description="C3H1-type" evidence="3">
    <location>
        <begin position="348"/>
        <end position="377"/>
    </location>
</feature>
<evidence type="ECO:0000256" key="1">
    <source>
        <dbReference type="ARBA" id="ARBA00008907"/>
    </source>
</evidence>
<accession>A0A077WD98</accession>
<dbReference type="InterPro" id="IPR002625">
    <property type="entry name" value="Smr_dom"/>
</dbReference>
<dbReference type="SMART" id="SM01162">
    <property type="entry name" value="DUF1771"/>
    <property type="match status" value="1"/>
</dbReference>
<comment type="subcellular location">
    <subcellularLocation>
        <location evidence="4">Nucleus</location>
    </subcellularLocation>
</comment>
<dbReference type="PROSITE" id="PS50828">
    <property type="entry name" value="SMR"/>
    <property type="match status" value="1"/>
</dbReference>
<feature type="zinc finger region" description="C3H1-type" evidence="3">
    <location>
        <begin position="592"/>
        <end position="614"/>
    </location>
</feature>
<dbReference type="Pfam" id="PF08590">
    <property type="entry name" value="DUF1771"/>
    <property type="match status" value="1"/>
</dbReference>
<evidence type="ECO:0000256" key="3">
    <source>
        <dbReference type="PROSITE-ProRule" id="PRU00723"/>
    </source>
</evidence>
<feature type="domain" description="C3H1-type" evidence="6">
    <location>
        <begin position="348"/>
        <end position="377"/>
    </location>
</feature>
<feature type="domain" description="C3H1-type" evidence="6">
    <location>
        <begin position="782"/>
        <end position="809"/>
    </location>
</feature>
<dbReference type="InterPro" id="IPR013899">
    <property type="entry name" value="DUF1771"/>
</dbReference>
<evidence type="ECO:0000256" key="4">
    <source>
        <dbReference type="RuleBase" id="RU369008"/>
    </source>
</evidence>
<keyword evidence="4" id="KW-0694">RNA-binding</keyword>
<feature type="compositionally biased region" description="Basic and acidic residues" evidence="5">
    <location>
        <begin position="243"/>
        <end position="254"/>
    </location>
</feature>
<comment type="function">
    <text evidence="4">Component of the cleavage factor I (CF I) involved in pre-mRNA 3'-end processing.</text>
</comment>
<feature type="zinc finger region" description="C3H1-type" evidence="3">
    <location>
        <begin position="868"/>
        <end position="896"/>
    </location>
</feature>
<feature type="domain" description="Smr" evidence="7">
    <location>
        <begin position="1045"/>
        <end position="1124"/>
    </location>
</feature>
<dbReference type="Gene3D" id="3.30.1370.110">
    <property type="match status" value="1"/>
</dbReference>
<dbReference type="OrthoDB" id="2250484at2759"/>
<feature type="zinc finger region" description="C3H1-type" evidence="3">
    <location>
        <begin position="558"/>
        <end position="587"/>
    </location>
</feature>
<keyword evidence="4" id="KW-0539">Nucleus</keyword>
<comment type="similarity">
    <text evidence="1 4">Belongs to the CPSF4/YTH1 family.</text>
</comment>
<dbReference type="InterPro" id="IPR000571">
    <property type="entry name" value="Znf_CCCH"/>
</dbReference>
<feature type="domain" description="C3H1-type" evidence="6">
    <location>
        <begin position="592"/>
        <end position="614"/>
    </location>
</feature>
<feature type="zinc finger region" description="C3H1-type" evidence="3">
    <location>
        <begin position="619"/>
        <end position="647"/>
    </location>
</feature>
<dbReference type="EMBL" id="LK023314">
    <property type="protein sequence ID" value="CDS04168.1"/>
    <property type="molecule type" value="Genomic_DNA"/>
</dbReference>
<dbReference type="InterPro" id="IPR036063">
    <property type="entry name" value="Smr_dom_sf"/>
</dbReference>
<organism evidence="8">
    <name type="scientific">Lichtheimia ramosa</name>
    <dbReference type="NCBI Taxonomy" id="688394"/>
    <lineage>
        <taxon>Eukaryota</taxon>
        <taxon>Fungi</taxon>
        <taxon>Fungi incertae sedis</taxon>
        <taxon>Mucoromycota</taxon>
        <taxon>Mucoromycotina</taxon>
        <taxon>Mucoromycetes</taxon>
        <taxon>Mucorales</taxon>
        <taxon>Lichtheimiaceae</taxon>
        <taxon>Lichtheimia</taxon>
    </lineage>
</organism>
<keyword evidence="3 4" id="KW-0479">Metal-binding</keyword>
<gene>
    <name evidence="8" type="ORF">LRAMOSA07123</name>
</gene>
<feature type="domain" description="C3H1-type" evidence="6">
    <location>
        <begin position="868"/>
        <end position="896"/>
    </location>
</feature>
<dbReference type="Pfam" id="PF01713">
    <property type="entry name" value="Smr"/>
    <property type="match status" value="1"/>
</dbReference>
<feature type="zinc finger region" description="C3H1-type" evidence="3">
    <location>
        <begin position="753"/>
        <end position="781"/>
    </location>
</feature>
<dbReference type="Gene3D" id="3.30.1370.210">
    <property type="match status" value="1"/>
</dbReference>
<reference evidence="8" key="1">
    <citation type="journal article" date="2014" name="Genome Announc.">
        <title>De novo whole-genome sequence and genome annotation of Lichtheimia ramosa.</title>
        <authorList>
            <person name="Linde J."/>
            <person name="Schwartze V."/>
            <person name="Binder U."/>
            <person name="Lass-Florl C."/>
            <person name="Voigt K."/>
            <person name="Horn F."/>
        </authorList>
    </citation>
    <scope>NUCLEOTIDE SEQUENCE</scope>
    <source>
        <strain evidence="8">JMRC FSU:6197</strain>
    </source>
</reference>
<evidence type="ECO:0000259" key="7">
    <source>
        <dbReference type="PROSITE" id="PS50828"/>
    </source>
</evidence>